<dbReference type="EMBL" id="PGGW01000060">
    <property type="protein sequence ID" value="PJE96227.1"/>
    <property type="molecule type" value="Genomic_DNA"/>
</dbReference>
<dbReference type="InterPro" id="IPR007278">
    <property type="entry name" value="DUF397"/>
</dbReference>
<dbReference type="Proteomes" id="UP000230407">
    <property type="component" value="Unassembled WGS sequence"/>
</dbReference>
<sequence length="75" mass="7791">MSELVWVKSSFSEAGGNNCVEIAVDGENTAIRDSTAPEQVVTTSSTAFRTFVSEVKTRTGAHSAGGFPSAGQLPL</sequence>
<evidence type="ECO:0000313" key="3">
    <source>
        <dbReference type="Proteomes" id="UP000230407"/>
    </source>
</evidence>
<dbReference type="RefSeq" id="WP_100203411.1">
    <property type="nucleotide sequence ID" value="NZ_PGGW01000060.1"/>
</dbReference>
<evidence type="ECO:0000313" key="2">
    <source>
        <dbReference type="EMBL" id="PJE96227.1"/>
    </source>
</evidence>
<evidence type="ECO:0000259" key="1">
    <source>
        <dbReference type="Pfam" id="PF04149"/>
    </source>
</evidence>
<accession>A0A2M8LW81</accession>
<dbReference type="AlphaFoldDB" id="A0A2M8LW81"/>
<organism evidence="2 3">
    <name type="scientific">Streptomyces carminius</name>
    <dbReference type="NCBI Taxonomy" id="2665496"/>
    <lineage>
        <taxon>Bacteria</taxon>
        <taxon>Bacillati</taxon>
        <taxon>Actinomycetota</taxon>
        <taxon>Actinomycetes</taxon>
        <taxon>Kitasatosporales</taxon>
        <taxon>Streptomycetaceae</taxon>
        <taxon>Streptomyces</taxon>
    </lineage>
</organism>
<comment type="caution">
    <text evidence="2">The sequence shown here is derived from an EMBL/GenBank/DDBJ whole genome shotgun (WGS) entry which is preliminary data.</text>
</comment>
<protein>
    <submittedName>
        <fullName evidence="2">DUF397 domain-containing protein</fullName>
    </submittedName>
</protein>
<gene>
    <name evidence="2" type="ORF">CUT44_19140</name>
</gene>
<reference evidence="2 3" key="1">
    <citation type="submission" date="2017-11" db="EMBL/GenBank/DDBJ databases">
        <title>Streptomyces carmine sp. nov., a novel actinomycete isolated from Sophora alopecuroides in Xinjiang, China.</title>
        <authorList>
            <person name="Wang Y."/>
            <person name="Luo X."/>
            <person name="Wan C."/>
            <person name="Zhang L."/>
        </authorList>
    </citation>
    <scope>NUCLEOTIDE SEQUENCE [LARGE SCALE GENOMIC DNA]</scope>
    <source>
        <strain evidence="2 3">TRM SA0054</strain>
    </source>
</reference>
<dbReference type="Pfam" id="PF04149">
    <property type="entry name" value="DUF397"/>
    <property type="match status" value="1"/>
</dbReference>
<proteinExistence type="predicted"/>
<name>A0A2M8LW81_9ACTN</name>
<keyword evidence="3" id="KW-1185">Reference proteome</keyword>
<feature type="domain" description="DUF397" evidence="1">
    <location>
        <begin position="4"/>
        <end position="56"/>
    </location>
</feature>